<evidence type="ECO:0000256" key="1">
    <source>
        <dbReference type="ARBA" id="ARBA00004141"/>
    </source>
</evidence>
<comment type="caution">
    <text evidence="14">The sequence shown here is derived from an EMBL/GenBank/DDBJ whole genome shotgun (WGS) entry which is preliminary data.</text>
</comment>
<evidence type="ECO:0000256" key="12">
    <source>
        <dbReference type="SAM" id="MobiDB-lite"/>
    </source>
</evidence>
<keyword evidence="9 11" id="KW-0739">Sodium transport</keyword>
<evidence type="ECO:0000256" key="5">
    <source>
        <dbReference type="ARBA" id="ARBA00022989"/>
    </source>
</evidence>
<evidence type="ECO:0000256" key="4">
    <source>
        <dbReference type="ARBA" id="ARBA00022692"/>
    </source>
</evidence>
<proteinExistence type="inferred from homology"/>
<dbReference type="PANTHER" id="PTHR11690:SF300">
    <property type="entry name" value="PICKPOCKET PROTEIN 19"/>
    <property type="match status" value="1"/>
</dbReference>
<comment type="similarity">
    <text evidence="11">Belongs to the amiloride-sensitive sodium channel (TC 1.A.6) family.</text>
</comment>
<evidence type="ECO:0000256" key="10">
    <source>
        <dbReference type="ARBA" id="ARBA00023303"/>
    </source>
</evidence>
<keyword evidence="10 11" id="KW-0407">Ion channel</keyword>
<keyword evidence="7 11" id="KW-0406">Ion transport</keyword>
<comment type="subcellular location">
    <subcellularLocation>
        <location evidence="1">Membrane</location>
        <topology evidence="1">Multi-pass membrane protein</topology>
    </subcellularLocation>
</comment>
<keyword evidence="6" id="KW-0915">Sodium</keyword>
<evidence type="ECO:0000313" key="15">
    <source>
        <dbReference type="Proteomes" id="UP001283361"/>
    </source>
</evidence>
<dbReference type="Gene3D" id="2.60.470.10">
    <property type="entry name" value="Acid-sensing ion channels like domains"/>
    <property type="match status" value="1"/>
</dbReference>
<evidence type="ECO:0000256" key="2">
    <source>
        <dbReference type="ARBA" id="ARBA00022448"/>
    </source>
</evidence>
<evidence type="ECO:0000256" key="8">
    <source>
        <dbReference type="ARBA" id="ARBA00023136"/>
    </source>
</evidence>
<feature type="transmembrane region" description="Helical" evidence="13">
    <location>
        <begin position="593"/>
        <end position="615"/>
    </location>
</feature>
<evidence type="ECO:0000256" key="9">
    <source>
        <dbReference type="ARBA" id="ARBA00023201"/>
    </source>
</evidence>
<evidence type="ECO:0000256" key="11">
    <source>
        <dbReference type="RuleBase" id="RU000679"/>
    </source>
</evidence>
<dbReference type="PANTHER" id="PTHR11690">
    <property type="entry name" value="AMILORIDE-SENSITIVE SODIUM CHANNEL-RELATED"/>
    <property type="match status" value="1"/>
</dbReference>
<evidence type="ECO:0000313" key="14">
    <source>
        <dbReference type="EMBL" id="KAK3764079.1"/>
    </source>
</evidence>
<keyword evidence="15" id="KW-1185">Reference proteome</keyword>
<dbReference type="EMBL" id="JAWDGP010004473">
    <property type="protein sequence ID" value="KAK3764079.1"/>
    <property type="molecule type" value="Genomic_DNA"/>
</dbReference>
<feature type="region of interest" description="Disordered" evidence="12">
    <location>
        <begin position="18"/>
        <end position="39"/>
    </location>
</feature>
<name>A0AAE0Z778_9GAST</name>
<keyword evidence="4 11" id="KW-0812">Transmembrane</keyword>
<feature type="compositionally biased region" description="Basic and acidic residues" evidence="12">
    <location>
        <begin position="30"/>
        <end position="39"/>
    </location>
</feature>
<keyword evidence="3 11" id="KW-0894">Sodium channel</keyword>
<evidence type="ECO:0000256" key="13">
    <source>
        <dbReference type="SAM" id="Phobius"/>
    </source>
</evidence>
<sequence>MTSRKDVRPPFFEYTRRTLRNGHPAGYSDESAHPDPDHEHYVTLTDLDRNAESGVMYISDVRRHNDDNGVFTGEEQFYYKPYAHLQQQVQQERRGKGVGHQTRCLQWCFRNRSKNLVKSVKHGSSFSANGPFSFQHARAGEDVRERPHACGQESDQRFSNAGPDWNKISLRDYWADFLSQTSWHGCRTIVDTSKRMVIRIIFFLIVIATALGLVNVALQLTKGALDFRTVTRTMVFVDTDRRFPTVTICNMCPFSFRGKDEGDPLFQILANASRFHSLFPPINMSTPEFQRFLGLSAEELFHEYFMELGLIHGKYEDTPVTEDDFYTIFTEEGPCYQFNSPQHAALRGHWNVTSHGRNSGLRLLMNIHQDYYGIVFDNNAGLRVFVSYVTESPDLKSGGVDVMPGTSTRLSLTQNEYSFLPSPYRSYGSENCVETDNHSDKLREKMPTGESYDFQRCRDLCVIREASLICGCYIFGMEIKGLPPCKAYDFMYGCVRKNVDNLRTGFQLTCDCPRPCSFVRYDVVVSASEMPSVASLPVTMKYLNISEPNRVRENFLELRIFFASDLVRRESHVAQYSPQSYLSSLGGQMGICMGASLISLVELLEAIFFTGMVLARRCLVRVKTFSQLDHAKP</sequence>
<dbReference type="Pfam" id="PF00858">
    <property type="entry name" value="ASC"/>
    <property type="match status" value="1"/>
</dbReference>
<dbReference type="InterPro" id="IPR001873">
    <property type="entry name" value="ENaC"/>
</dbReference>
<gene>
    <name evidence="14" type="ORF">RRG08_046543</name>
</gene>
<dbReference type="PRINTS" id="PR01078">
    <property type="entry name" value="AMINACHANNEL"/>
</dbReference>
<dbReference type="AlphaFoldDB" id="A0AAE0Z778"/>
<accession>A0AAE0Z778</accession>
<keyword evidence="2 11" id="KW-0813">Transport</keyword>
<dbReference type="Proteomes" id="UP001283361">
    <property type="component" value="Unassembled WGS sequence"/>
</dbReference>
<dbReference type="GO" id="GO:0005886">
    <property type="term" value="C:plasma membrane"/>
    <property type="evidence" value="ECO:0007669"/>
    <property type="project" value="TreeGrafter"/>
</dbReference>
<keyword evidence="5 13" id="KW-1133">Transmembrane helix</keyword>
<organism evidence="14 15">
    <name type="scientific">Elysia crispata</name>
    <name type="common">lettuce slug</name>
    <dbReference type="NCBI Taxonomy" id="231223"/>
    <lineage>
        <taxon>Eukaryota</taxon>
        <taxon>Metazoa</taxon>
        <taxon>Spiralia</taxon>
        <taxon>Lophotrochozoa</taxon>
        <taxon>Mollusca</taxon>
        <taxon>Gastropoda</taxon>
        <taxon>Heterobranchia</taxon>
        <taxon>Euthyneura</taxon>
        <taxon>Panpulmonata</taxon>
        <taxon>Sacoglossa</taxon>
        <taxon>Placobranchoidea</taxon>
        <taxon>Plakobranchidae</taxon>
        <taxon>Elysia</taxon>
    </lineage>
</organism>
<dbReference type="GO" id="GO:0015280">
    <property type="term" value="F:ligand-gated sodium channel activity"/>
    <property type="evidence" value="ECO:0007669"/>
    <property type="project" value="TreeGrafter"/>
</dbReference>
<keyword evidence="8 13" id="KW-0472">Membrane</keyword>
<feature type="transmembrane region" description="Helical" evidence="13">
    <location>
        <begin position="197"/>
        <end position="218"/>
    </location>
</feature>
<evidence type="ECO:0000256" key="3">
    <source>
        <dbReference type="ARBA" id="ARBA00022461"/>
    </source>
</evidence>
<reference evidence="14" key="1">
    <citation type="journal article" date="2023" name="G3 (Bethesda)">
        <title>A reference genome for the long-term kleptoplast-retaining sea slug Elysia crispata morphotype clarki.</title>
        <authorList>
            <person name="Eastman K.E."/>
            <person name="Pendleton A.L."/>
            <person name="Shaikh M.A."/>
            <person name="Suttiyut T."/>
            <person name="Ogas R."/>
            <person name="Tomko P."/>
            <person name="Gavelis G."/>
            <person name="Widhalm J.R."/>
            <person name="Wisecaver J.H."/>
        </authorList>
    </citation>
    <scope>NUCLEOTIDE SEQUENCE</scope>
    <source>
        <strain evidence="14">ECLA1</strain>
    </source>
</reference>
<evidence type="ECO:0000256" key="7">
    <source>
        <dbReference type="ARBA" id="ARBA00023065"/>
    </source>
</evidence>
<dbReference type="Gene3D" id="1.10.287.770">
    <property type="entry name" value="YojJ-like"/>
    <property type="match status" value="1"/>
</dbReference>
<protein>
    <submittedName>
        <fullName evidence="14">Uncharacterized protein</fullName>
    </submittedName>
</protein>
<evidence type="ECO:0000256" key="6">
    <source>
        <dbReference type="ARBA" id="ARBA00023053"/>
    </source>
</evidence>